<comment type="similarity">
    <text evidence="2">Belongs to the ESF1 family.</text>
</comment>
<evidence type="ECO:0000256" key="1">
    <source>
        <dbReference type="ARBA" id="ARBA00004604"/>
    </source>
</evidence>
<dbReference type="OrthoDB" id="431825at2759"/>
<feature type="compositionally biased region" description="Acidic residues" evidence="5">
    <location>
        <begin position="186"/>
        <end position="222"/>
    </location>
</feature>
<dbReference type="AlphaFoldDB" id="A0A811SR76"/>
<feature type="domain" description="NUC153" evidence="6">
    <location>
        <begin position="681"/>
        <end position="705"/>
    </location>
</feature>
<proteinExistence type="inferred from homology"/>
<feature type="domain" description="ESF1 RRM" evidence="7">
    <location>
        <begin position="246"/>
        <end position="414"/>
    </location>
</feature>
<gene>
    <name evidence="8" type="ORF">NCGR_LOCUS67714</name>
</gene>
<feature type="compositionally biased region" description="Basic residues" evidence="5">
    <location>
        <begin position="652"/>
        <end position="663"/>
    </location>
</feature>
<evidence type="ECO:0000313" key="9">
    <source>
        <dbReference type="Proteomes" id="UP000604825"/>
    </source>
</evidence>
<dbReference type="GO" id="GO:0005730">
    <property type="term" value="C:nucleolus"/>
    <property type="evidence" value="ECO:0007669"/>
    <property type="project" value="UniProtKB-SubCell"/>
</dbReference>
<comment type="caution">
    <text evidence="8">The sequence shown here is derived from an EMBL/GenBank/DDBJ whole genome shotgun (WGS) entry which is preliminary data.</text>
</comment>
<evidence type="ECO:0000256" key="4">
    <source>
        <dbReference type="ARBA" id="ARBA00023242"/>
    </source>
</evidence>
<dbReference type="InterPro" id="IPR012580">
    <property type="entry name" value="NUC153"/>
</dbReference>
<feature type="compositionally biased region" description="Basic and acidic residues" evidence="5">
    <location>
        <begin position="616"/>
        <end position="634"/>
    </location>
</feature>
<dbReference type="Pfam" id="PF25121">
    <property type="entry name" value="RRM_ESF1"/>
    <property type="match status" value="1"/>
</dbReference>
<feature type="compositionally biased region" description="Acidic residues" evidence="5">
    <location>
        <begin position="472"/>
        <end position="485"/>
    </location>
</feature>
<keyword evidence="4" id="KW-0539">Nucleus</keyword>
<evidence type="ECO:0000256" key="3">
    <source>
        <dbReference type="ARBA" id="ARBA00023054"/>
    </source>
</evidence>
<feature type="compositionally biased region" description="Basic and acidic residues" evidence="5">
    <location>
        <begin position="664"/>
        <end position="682"/>
    </location>
</feature>
<feature type="region of interest" description="Disordered" evidence="5">
    <location>
        <begin position="1"/>
        <end position="223"/>
    </location>
</feature>
<evidence type="ECO:0000313" key="8">
    <source>
        <dbReference type="EMBL" id="CAD6343617.1"/>
    </source>
</evidence>
<feature type="region of interest" description="Disordered" evidence="5">
    <location>
        <begin position="304"/>
        <end position="349"/>
    </location>
</feature>
<comment type="subcellular location">
    <subcellularLocation>
        <location evidence="1">Nucleus</location>
        <location evidence="1">Nucleolus</location>
    </subcellularLocation>
</comment>
<feature type="compositionally biased region" description="Basic and acidic residues" evidence="5">
    <location>
        <begin position="530"/>
        <end position="555"/>
    </location>
</feature>
<dbReference type="PANTHER" id="PTHR12202">
    <property type="entry name" value="ESF1 HOMOLOG"/>
    <property type="match status" value="1"/>
</dbReference>
<dbReference type="PANTHER" id="PTHR12202:SF0">
    <property type="entry name" value="ESF1 HOMOLOG"/>
    <property type="match status" value="1"/>
</dbReference>
<feature type="compositionally biased region" description="Acidic residues" evidence="5">
    <location>
        <begin position="567"/>
        <end position="593"/>
    </location>
</feature>
<evidence type="ECO:0000256" key="5">
    <source>
        <dbReference type="SAM" id="MobiDB-lite"/>
    </source>
</evidence>
<evidence type="ECO:0000259" key="7">
    <source>
        <dbReference type="Pfam" id="PF25121"/>
    </source>
</evidence>
<protein>
    <recommendedName>
        <fullName evidence="10">NUC153 domain-containing protein</fullName>
    </recommendedName>
</protein>
<feature type="compositionally biased region" description="Basic residues" evidence="5">
    <location>
        <begin position="171"/>
        <end position="180"/>
    </location>
</feature>
<feature type="region of interest" description="Disordered" evidence="5">
    <location>
        <begin position="468"/>
        <end position="682"/>
    </location>
</feature>
<evidence type="ECO:0000256" key="2">
    <source>
        <dbReference type="ARBA" id="ARBA00009087"/>
    </source>
</evidence>
<sequence length="786" mass="89356">MAPPASTDEPARHKKAKKSKLDNEEKKHKKRDKARAATEGAPVPDAAERKKRKHKDEREEKRDGKKSKKERKPEGKGAEAEAADGRDEKMRRAMEDERFAAARTDPRFWPMRRKEAKVALDSRFSSMMTDPRFASSAAPVDKRGRRRKKRENPMLEYYLNQEDLEEEGKGKGKGKGRGKKEKPELVEEEEEEDEEDVEEQEEEESSSSDDDEDEDLDDDDECSVGSDIAHYLMGRHDDTPMIDKETHRLAVVNMDWDHIKAVDLYMVMTSCLPKGGRVLSVSIYPSEFGLKCMEIESTQGPAALVNANVDKKDSDEDEDAKDDDEENTDDDVVDDDEEEEEEVDSDKENNKLRAYELNRLRYYYAVVVCDSSATANHLYMTLDGTEFLKTANVFDLQFIPDSREFKHPARDVATEAPPNYKEPDFETRALQHSRVKLTWDDDEPERKKVLRRKFTDDQLDELDMYLASDGSASDDEGVDNSEDESLPNGGSKRKLTKEERLALLLQGDKSDEEQSDGQDMEITFNTELEDLSKRILERKNNEEKTVWEKHQEKMKEKRKARKRGVKDEDDDDDYSSEDERENDDDFFADEQSDEEPKPSKSKKHKAKAKDKAKRKGKDETTEEHLEQEATKEELELLVAGDQDTANGAKGYNLKRKKGKKGKKSKEESAEDKLPDIDLSKDERFSPMFTSHLFALDPTDPQYKRSAAFMRKQAGKPGPHGGKSGREPPLEGSSLGGTVPPDDAATNNDDQKPDGSATEKLQILSAVKSLKRNLGAFKNSNTAGADR</sequence>
<keyword evidence="9" id="KW-1185">Reference proteome</keyword>
<organism evidence="8 9">
    <name type="scientific">Miscanthus lutarioriparius</name>
    <dbReference type="NCBI Taxonomy" id="422564"/>
    <lineage>
        <taxon>Eukaryota</taxon>
        <taxon>Viridiplantae</taxon>
        <taxon>Streptophyta</taxon>
        <taxon>Embryophyta</taxon>
        <taxon>Tracheophyta</taxon>
        <taxon>Spermatophyta</taxon>
        <taxon>Magnoliopsida</taxon>
        <taxon>Liliopsida</taxon>
        <taxon>Poales</taxon>
        <taxon>Poaceae</taxon>
        <taxon>PACMAD clade</taxon>
        <taxon>Panicoideae</taxon>
        <taxon>Andropogonodae</taxon>
        <taxon>Andropogoneae</taxon>
        <taxon>Saccharinae</taxon>
        <taxon>Miscanthus</taxon>
    </lineage>
</organism>
<feature type="compositionally biased region" description="Basic and acidic residues" evidence="5">
    <location>
        <begin position="71"/>
        <end position="120"/>
    </location>
</feature>
<evidence type="ECO:0000259" key="6">
    <source>
        <dbReference type="Pfam" id="PF08159"/>
    </source>
</evidence>
<dbReference type="Pfam" id="PF08159">
    <property type="entry name" value="NUC153"/>
    <property type="match status" value="1"/>
</dbReference>
<feature type="compositionally biased region" description="Basic residues" evidence="5">
    <location>
        <begin position="599"/>
        <end position="615"/>
    </location>
</feature>
<feature type="compositionally biased region" description="Acidic residues" evidence="5">
    <location>
        <begin position="315"/>
        <end position="345"/>
    </location>
</feature>
<dbReference type="GO" id="GO:0006364">
    <property type="term" value="P:rRNA processing"/>
    <property type="evidence" value="ECO:0007669"/>
    <property type="project" value="InterPro"/>
</dbReference>
<feature type="region of interest" description="Disordered" evidence="5">
    <location>
        <begin position="703"/>
        <end position="762"/>
    </location>
</feature>
<dbReference type="Proteomes" id="UP000604825">
    <property type="component" value="Unassembled WGS sequence"/>
</dbReference>
<feature type="compositionally biased region" description="Acidic residues" evidence="5">
    <location>
        <begin position="510"/>
        <end position="519"/>
    </location>
</feature>
<dbReference type="InterPro" id="IPR056750">
    <property type="entry name" value="RRM_ESF1"/>
</dbReference>
<reference evidence="8" key="1">
    <citation type="submission" date="2020-10" db="EMBL/GenBank/DDBJ databases">
        <authorList>
            <person name="Han B."/>
            <person name="Lu T."/>
            <person name="Zhao Q."/>
            <person name="Huang X."/>
            <person name="Zhao Y."/>
        </authorList>
    </citation>
    <scope>NUCLEOTIDE SEQUENCE</scope>
</reference>
<dbReference type="EMBL" id="CAJGYO010000804">
    <property type="protein sequence ID" value="CAD6343617.1"/>
    <property type="molecule type" value="Genomic_DNA"/>
</dbReference>
<dbReference type="InterPro" id="IPR039754">
    <property type="entry name" value="Esf1"/>
</dbReference>
<dbReference type="GO" id="GO:0003723">
    <property type="term" value="F:RNA binding"/>
    <property type="evidence" value="ECO:0007669"/>
    <property type="project" value="TreeGrafter"/>
</dbReference>
<keyword evidence="3" id="KW-0175">Coiled coil</keyword>
<name>A0A811SR76_9POAL</name>
<accession>A0A811SR76</accession>
<evidence type="ECO:0008006" key="10">
    <source>
        <dbReference type="Google" id="ProtNLM"/>
    </source>
</evidence>